<feature type="region of interest" description="Disordered" evidence="1">
    <location>
        <begin position="1"/>
        <end position="87"/>
    </location>
</feature>
<reference evidence="3 4" key="1">
    <citation type="submission" date="2023-11" db="EMBL/GenBank/DDBJ databases">
        <title>Bacillus jintuensis, isolated from a mudflat on the Beibu Gulf coast.</title>
        <authorList>
            <person name="Li M."/>
        </authorList>
    </citation>
    <scope>NUCLEOTIDE SEQUENCE [LARGE SCALE GENOMIC DNA]</scope>
    <source>
        <strain evidence="3 4">31A1R</strain>
        <plasmid evidence="3">unnamed</plasmid>
    </source>
</reference>
<gene>
    <name evidence="3" type="ORF">SM124_04315</name>
</gene>
<protein>
    <submittedName>
        <fullName evidence="3">DUF308 domain-containing protein</fullName>
    </submittedName>
</protein>
<keyword evidence="2" id="KW-0812">Transmembrane</keyword>
<evidence type="ECO:0000313" key="3">
    <source>
        <dbReference type="EMBL" id="MDZ5470972.1"/>
    </source>
</evidence>
<feature type="compositionally biased region" description="Polar residues" evidence="1">
    <location>
        <begin position="17"/>
        <end position="39"/>
    </location>
</feature>
<feature type="compositionally biased region" description="Low complexity" evidence="1">
    <location>
        <begin position="63"/>
        <end position="82"/>
    </location>
</feature>
<evidence type="ECO:0000256" key="1">
    <source>
        <dbReference type="SAM" id="MobiDB-lite"/>
    </source>
</evidence>
<evidence type="ECO:0000313" key="4">
    <source>
        <dbReference type="Proteomes" id="UP001290455"/>
    </source>
</evidence>
<geneLocation type="plasmid" evidence="3">
    <name>unnamed</name>
</geneLocation>
<dbReference type="PANTHER" id="PTHR40040:SF1">
    <property type="entry name" value="MEMBRANE PROTEIN"/>
    <property type="match status" value="1"/>
</dbReference>
<feature type="compositionally biased region" description="Basic and acidic residues" evidence="1">
    <location>
        <begin position="1"/>
        <end position="12"/>
    </location>
</feature>
<keyword evidence="2" id="KW-1133">Transmembrane helix</keyword>
<evidence type="ECO:0000256" key="2">
    <source>
        <dbReference type="SAM" id="Phobius"/>
    </source>
</evidence>
<organism evidence="3 4">
    <name type="scientific">Robertmurraya mangrovi</name>
    <dbReference type="NCBI Taxonomy" id="3098077"/>
    <lineage>
        <taxon>Bacteria</taxon>
        <taxon>Bacillati</taxon>
        <taxon>Bacillota</taxon>
        <taxon>Bacilli</taxon>
        <taxon>Bacillales</taxon>
        <taxon>Bacillaceae</taxon>
        <taxon>Robertmurraya</taxon>
    </lineage>
</organism>
<comment type="caution">
    <text evidence="3">The sequence shown here is derived from an EMBL/GenBank/DDBJ whole genome shotgun (WGS) entry which is preliminary data.</text>
</comment>
<name>A0ABU5IUZ2_9BACI</name>
<dbReference type="Proteomes" id="UP001290455">
    <property type="component" value="Unassembled WGS sequence"/>
</dbReference>
<dbReference type="EMBL" id="JAXOFX010000002">
    <property type="protein sequence ID" value="MDZ5470972.1"/>
    <property type="molecule type" value="Genomic_DNA"/>
</dbReference>
<feature type="transmembrane region" description="Helical" evidence="2">
    <location>
        <begin position="181"/>
        <end position="210"/>
    </location>
</feature>
<keyword evidence="3" id="KW-0614">Plasmid</keyword>
<accession>A0ABU5IUZ2</accession>
<dbReference type="PANTHER" id="PTHR40040">
    <property type="entry name" value="SMALL HYDROPHOBIC PROTEIN-RELATED"/>
    <property type="match status" value="1"/>
</dbReference>
<keyword evidence="4" id="KW-1185">Reference proteome</keyword>
<dbReference type="InterPro" id="IPR055338">
    <property type="entry name" value="YqfX-like"/>
</dbReference>
<feature type="transmembrane region" description="Helical" evidence="2">
    <location>
        <begin position="217"/>
        <end position="238"/>
    </location>
</feature>
<keyword evidence="2" id="KW-0472">Membrane</keyword>
<sequence length="239" mass="25357">MADQRSNNDDSNLRSSEQFGQNTKDNQTGTANYSSTTSADIAAPGIYSEEASSKSTAPRSADSSKTSFSEETSTELTSPSRTHYSGASYFENSASTQKSQNNYNEETSNELTQNNYTDQTYTGMSVPINSKNKNNKNYSEETAAEIAAPVSYDRGIANRRKTEGQTNDGRGMAAAGTGVGFAAIILSILSLFVLPVLFGAAGIVLGFIALRRGSTGLGSWAIGIGAVSIIIGIFILPFF</sequence>
<proteinExistence type="predicted"/>